<accession>A0ABW8LSU2</accession>
<feature type="compositionally biased region" description="Low complexity" evidence="1">
    <location>
        <begin position="46"/>
        <end position="55"/>
    </location>
</feature>
<feature type="domain" description="DUF305" evidence="3">
    <location>
        <begin position="68"/>
        <end position="222"/>
    </location>
</feature>
<evidence type="ECO:0000313" key="5">
    <source>
        <dbReference type="Proteomes" id="UP001620295"/>
    </source>
</evidence>
<evidence type="ECO:0000256" key="1">
    <source>
        <dbReference type="SAM" id="MobiDB-lite"/>
    </source>
</evidence>
<gene>
    <name evidence="4" type="ORF">ACI2L5_27485</name>
</gene>
<sequence>MTAIKRSMRRPRVRRIALVSTIAAAGLALAACGSNDDMGGMDHGSKSSASASATAGENPAPGAFNDADVTFAQMMIPHHEQAVQMAKLADDRAQDAEIKTLAGDIEKAQDPEIRTMKSWLKAWGKPESGSGMPGMPGMDHGSGSSDDSGMSGMMSDKDMKELEAAKGADFDKMFARMMIDHHNGAIDMAKDEQKNGRNATAKKLAADVVKNQTAEVKQLKLILEEL</sequence>
<dbReference type="Gene3D" id="1.20.1260.10">
    <property type="match status" value="1"/>
</dbReference>
<evidence type="ECO:0000313" key="4">
    <source>
        <dbReference type="EMBL" id="MFK4268663.1"/>
    </source>
</evidence>
<dbReference type="InterPro" id="IPR005183">
    <property type="entry name" value="DUF305_CopM-like"/>
</dbReference>
<organism evidence="4 5">
    <name type="scientific">Streptomyces milbemycinicus</name>
    <dbReference type="NCBI Taxonomy" id="476552"/>
    <lineage>
        <taxon>Bacteria</taxon>
        <taxon>Bacillati</taxon>
        <taxon>Actinomycetota</taxon>
        <taxon>Actinomycetes</taxon>
        <taxon>Kitasatosporales</taxon>
        <taxon>Streptomycetaceae</taxon>
        <taxon>Streptomyces</taxon>
    </lineage>
</organism>
<dbReference type="InterPro" id="IPR012347">
    <property type="entry name" value="Ferritin-like"/>
</dbReference>
<dbReference type="PROSITE" id="PS51257">
    <property type="entry name" value="PROKAR_LIPOPROTEIN"/>
    <property type="match status" value="1"/>
</dbReference>
<reference evidence="4 5" key="1">
    <citation type="submission" date="2024-11" db="EMBL/GenBank/DDBJ databases">
        <title>The Natural Products Discovery Center: Release of the First 8490 Sequenced Strains for Exploring Actinobacteria Biosynthetic Diversity.</title>
        <authorList>
            <person name="Kalkreuter E."/>
            <person name="Kautsar S.A."/>
            <person name="Yang D."/>
            <person name="Bader C.D."/>
            <person name="Teijaro C.N."/>
            <person name="Fluegel L."/>
            <person name="Davis C.M."/>
            <person name="Simpson J.R."/>
            <person name="Lauterbach L."/>
            <person name="Steele A.D."/>
            <person name="Gui C."/>
            <person name="Meng S."/>
            <person name="Li G."/>
            <person name="Viehrig K."/>
            <person name="Ye F."/>
            <person name="Su P."/>
            <person name="Kiefer A.F."/>
            <person name="Nichols A."/>
            <person name="Cepeda A.J."/>
            <person name="Yan W."/>
            <person name="Fan B."/>
            <person name="Jiang Y."/>
            <person name="Adhikari A."/>
            <person name="Zheng C.-J."/>
            <person name="Schuster L."/>
            <person name="Cowan T.M."/>
            <person name="Smanski M.J."/>
            <person name="Chevrette M.G."/>
            <person name="De Carvalho L.P.S."/>
            <person name="Shen B."/>
        </authorList>
    </citation>
    <scope>NUCLEOTIDE SEQUENCE [LARGE SCALE GENOMIC DNA]</scope>
    <source>
        <strain evidence="4 5">NPDC020863</strain>
    </source>
</reference>
<evidence type="ECO:0000259" key="3">
    <source>
        <dbReference type="Pfam" id="PF03713"/>
    </source>
</evidence>
<keyword evidence="2" id="KW-0732">Signal</keyword>
<dbReference type="PANTHER" id="PTHR36933">
    <property type="entry name" value="SLL0788 PROTEIN"/>
    <property type="match status" value="1"/>
</dbReference>
<feature type="signal peptide" evidence="2">
    <location>
        <begin position="1"/>
        <end position="30"/>
    </location>
</feature>
<feature type="chain" id="PRO_5046324201" evidence="2">
    <location>
        <begin position="31"/>
        <end position="226"/>
    </location>
</feature>
<evidence type="ECO:0000256" key="2">
    <source>
        <dbReference type="SAM" id="SignalP"/>
    </source>
</evidence>
<name>A0ABW8LSU2_9ACTN</name>
<dbReference type="PANTHER" id="PTHR36933:SF1">
    <property type="entry name" value="SLL0788 PROTEIN"/>
    <property type="match status" value="1"/>
</dbReference>
<feature type="region of interest" description="Disordered" evidence="1">
    <location>
        <begin position="128"/>
        <end position="152"/>
    </location>
</feature>
<proteinExistence type="predicted"/>
<comment type="caution">
    <text evidence="4">The sequence shown here is derived from an EMBL/GenBank/DDBJ whole genome shotgun (WGS) entry which is preliminary data.</text>
</comment>
<protein>
    <submittedName>
        <fullName evidence="4">DUF305 domain-containing protein</fullName>
    </submittedName>
</protein>
<feature type="region of interest" description="Disordered" evidence="1">
    <location>
        <begin position="40"/>
        <end position="61"/>
    </location>
</feature>
<dbReference type="Pfam" id="PF03713">
    <property type="entry name" value="DUF305"/>
    <property type="match status" value="1"/>
</dbReference>
<dbReference type="RefSeq" id="WP_404747370.1">
    <property type="nucleotide sequence ID" value="NZ_JBJDQH010000009.1"/>
</dbReference>
<keyword evidence="5" id="KW-1185">Reference proteome</keyword>
<dbReference type="EMBL" id="JBJDQH010000009">
    <property type="protein sequence ID" value="MFK4268663.1"/>
    <property type="molecule type" value="Genomic_DNA"/>
</dbReference>
<dbReference type="Proteomes" id="UP001620295">
    <property type="component" value="Unassembled WGS sequence"/>
</dbReference>